<sequence>MKRLEIQTATADDASLIATISRETFYDSFADQNTAEDMQLFLNTQFASEKLMAEVLDPLHIYFIAFLDDQPVGYCKIKPGAHSQMDGSAEAIEICRFYARKNSIGKGIGKAMMQHALSYAASLGKKKVWLGVWEKNHRAIAFYQSFGFSKFGEHDFLLGTDLQRDWLMMKELKS</sequence>
<feature type="domain" description="N-acetyltransferase" evidence="1">
    <location>
        <begin position="4"/>
        <end position="173"/>
    </location>
</feature>
<dbReference type="PROSITE" id="PS51186">
    <property type="entry name" value="GNAT"/>
    <property type="match status" value="1"/>
</dbReference>
<dbReference type="InterPro" id="IPR050276">
    <property type="entry name" value="MshD_Acetyltransferase"/>
</dbReference>
<dbReference type="InterPro" id="IPR016181">
    <property type="entry name" value="Acyl_CoA_acyltransferase"/>
</dbReference>
<dbReference type="RefSeq" id="WP_353550160.1">
    <property type="nucleotide sequence ID" value="NZ_AP029612.1"/>
</dbReference>
<dbReference type="EMBL" id="AP029612">
    <property type="protein sequence ID" value="BFG69858.1"/>
    <property type="molecule type" value="Genomic_DNA"/>
</dbReference>
<dbReference type="PANTHER" id="PTHR43617:SF33">
    <property type="entry name" value="SPORE COAT POLYSACCHARIDE BIOSYNTHESIS PROTEIN SPSD"/>
    <property type="match status" value="1"/>
</dbReference>
<gene>
    <name evidence="2" type="ORF">KACHI17_07390</name>
</gene>
<dbReference type="CDD" id="cd04301">
    <property type="entry name" value="NAT_SF"/>
    <property type="match status" value="1"/>
</dbReference>
<dbReference type="Pfam" id="PF00583">
    <property type="entry name" value="Acetyltransf_1"/>
    <property type="match status" value="1"/>
</dbReference>
<accession>A0AAT9GGS3</accession>
<name>A0AAT9GGS3_9BACT</name>
<proteinExistence type="predicted"/>
<dbReference type="InterPro" id="IPR000182">
    <property type="entry name" value="GNAT_dom"/>
</dbReference>
<organism evidence="2">
    <name type="scientific">Sediminibacterium sp. KACHI17</name>
    <dbReference type="NCBI Taxonomy" id="1751071"/>
    <lineage>
        <taxon>Bacteria</taxon>
        <taxon>Pseudomonadati</taxon>
        <taxon>Bacteroidota</taxon>
        <taxon>Chitinophagia</taxon>
        <taxon>Chitinophagales</taxon>
        <taxon>Chitinophagaceae</taxon>
        <taxon>Sediminibacterium</taxon>
    </lineage>
</organism>
<dbReference type="SUPFAM" id="SSF55729">
    <property type="entry name" value="Acyl-CoA N-acyltransferases (Nat)"/>
    <property type="match status" value="1"/>
</dbReference>
<evidence type="ECO:0000259" key="1">
    <source>
        <dbReference type="PROSITE" id="PS51186"/>
    </source>
</evidence>
<evidence type="ECO:0000313" key="2">
    <source>
        <dbReference type="EMBL" id="BFG69858.1"/>
    </source>
</evidence>
<reference evidence="2" key="1">
    <citation type="submission" date="2024-02" db="EMBL/GenBank/DDBJ databases">
        <title>Sediminibacterium planktonica sp. nov. and Sediminibacterium longus sp. nov., isolated from surface lake and river water.</title>
        <authorList>
            <person name="Watanabe K."/>
            <person name="Takemine S."/>
            <person name="Ishii Y."/>
            <person name="Ogata Y."/>
            <person name="Shindo C."/>
            <person name="Suda W."/>
        </authorList>
    </citation>
    <scope>NUCLEOTIDE SEQUENCE</scope>
    <source>
        <strain evidence="2">KACHI17</strain>
    </source>
</reference>
<dbReference type="PANTHER" id="PTHR43617">
    <property type="entry name" value="L-AMINO ACID N-ACETYLTRANSFERASE"/>
    <property type="match status" value="1"/>
</dbReference>
<dbReference type="GO" id="GO:0016747">
    <property type="term" value="F:acyltransferase activity, transferring groups other than amino-acyl groups"/>
    <property type="evidence" value="ECO:0007669"/>
    <property type="project" value="InterPro"/>
</dbReference>
<protein>
    <submittedName>
        <fullName evidence="2">GNAT family N-acetyltransferase</fullName>
    </submittedName>
</protein>
<dbReference type="AlphaFoldDB" id="A0AAT9GGS3"/>
<dbReference type="Gene3D" id="3.40.630.30">
    <property type="match status" value="1"/>
</dbReference>